<organism evidence="2 3">
    <name type="scientific">Cymbomonas tetramitiformis</name>
    <dbReference type="NCBI Taxonomy" id="36881"/>
    <lineage>
        <taxon>Eukaryota</taxon>
        <taxon>Viridiplantae</taxon>
        <taxon>Chlorophyta</taxon>
        <taxon>Pyramimonadophyceae</taxon>
        <taxon>Pyramimonadales</taxon>
        <taxon>Pyramimonadaceae</taxon>
        <taxon>Cymbomonas</taxon>
    </lineage>
</organism>
<evidence type="ECO:0000313" key="2">
    <source>
        <dbReference type="EMBL" id="KAK3285098.1"/>
    </source>
</evidence>
<gene>
    <name evidence="2" type="ORF">CYMTET_7279</name>
</gene>
<accession>A0AAE0GVZ7</accession>
<dbReference type="Proteomes" id="UP001190700">
    <property type="component" value="Unassembled WGS sequence"/>
</dbReference>
<evidence type="ECO:0000256" key="1">
    <source>
        <dbReference type="SAM" id="MobiDB-lite"/>
    </source>
</evidence>
<evidence type="ECO:0000313" key="3">
    <source>
        <dbReference type="Proteomes" id="UP001190700"/>
    </source>
</evidence>
<name>A0AAE0GVZ7_9CHLO</name>
<keyword evidence="3" id="KW-1185">Reference proteome</keyword>
<dbReference type="AlphaFoldDB" id="A0AAE0GVZ7"/>
<reference evidence="2 3" key="1">
    <citation type="journal article" date="2015" name="Genome Biol. Evol.">
        <title>Comparative Genomics of a Bacterivorous Green Alga Reveals Evolutionary Causalities and Consequences of Phago-Mixotrophic Mode of Nutrition.</title>
        <authorList>
            <person name="Burns J.A."/>
            <person name="Paasch A."/>
            <person name="Narechania A."/>
            <person name="Kim E."/>
        </authorList>
    </citation>
    <scope>NUCLEOTIDE SEQUENCE [LARGE SCALE GENOMIC DNA]</scope>
    <source>
        <strain evidence="2 3">PLY_AMNH</strain>
    </source>
</reference>
<protein>
    <submittedName>
        <fullName evidence="2">Uncharacterized protein</fullName>
    </submittedName>
</protein>
<proteinExistence type="predicted"/>
<comment type="caution">
    <text evidence="2">The sequence shown here is derived from an EMBL/GenBank/DDBJ whole genome shotgun (WGS) entry which is preliminary data.</text>
</comment>
<sequence length="435" mass="48373">MQKQMIQFELRGLRVATFEFRLHIPDSRSLQYAIATASASVLFALGEVLALKEILRVNFLIGAATLDAGTLSSIYNLPDEPEHLFSEEASRTRRVAHESIQYVTGAGWSSSPVRYLTFRELGYIPLPHILQEKDVYRHRPRAARVLDNSLAAAINQHFPFTQYITRIDQLIEELRQVSSDRPAELAECTDEVRTAYSRFMSRRSTGNVTTQVLIAKLPTHEGSQVVARLLWPTENLVQPQQLLRAYWMNRLCHGMLPSAGNKPLMTYNKVMTVVDDVLSQAMMDRALEDYKQQGQDFTLKWCYPIMQGVMSDEPHKLKDSIHVLSNSVKGAFETMEAYRDFICAKDTIPGRVPLQAAVGASRPLATNAAPQDPIVAEDPLQAAVGASRPTTTNAAPQDPIVVEDPLQAAVGASRPPAINAAPQDPIVLDSVTRRS</sequence>
<dbReference type="EMBL" id="LGRX02001963">
    <property type="protein sequence ID" value="KAK3285098.1"/>
    <property type="molecule type" value="Genomic_DNA"/>
</dbReference>
<feature type="region of interest" description="Disordered" evidence="1">
    <location>
        <begin position="413"/>
        <end position="435"/>
    </location>
</feature>